<reference evidence="1" key="1">
    <citation type="submission" date="2018-06" db="EMBL/GenBank/DDBJ databases">
        <authorList>
            <person name="Zhirakovskaya E."/>
        </authorList>
    </citation>
    <scope>NUCLEOTIDE SEQUENCE</scope>
</reference>
<protein>
    <submittedName>
        <fullName evidence="1">Uncharacterized protein</fullName>
    </submittedName>
</protein>
<organism evidence="1">
    <name type="scientific">hydrothermal vent metagenome</name>
    <dbReference type="NCBI Taxonomy" id="652676"/>
    <lineage>
        <taxon>unclassified sequences</taxon>
        <taxon>metagenomes</taxon>
        <taxon>ecological metagenomes</taxon>
    </lineage>
</organism>
<gene>
    <name evidence="1" type="ORF">MNBD_NITROSPINAE03-1029</name>
</gene>
<dbReference type="AlphaFoldDB" id="A0A3B1CKC3"/>
<proteinExistence type="predicted"/>
<dbReference type="EMBL" id="UOGB01000295">
    <property type="protein sequence ID" value="VAX24398.1"/>
    <property type="molecule type" value="Genomic_DNA"/>
</dbReference>
<evidence type="ECO:0000313" key="1">
    <source>
        <dbReference type="EMBL" id="VAX24398.1"/>
    </source>
</evidence>
<accession>A0A3B1CKC3</accession>
<name>A0A3B1CKC3_9ZZZZ</name>
<sequence length="205" mass="23069">MKFISENKFLGSISRFGIGKTSDDRSLRYLDETGVLGFDFTNLAIPDLSQSPYEAVAEGDRSVEYVMVSTLFKLLEVLDLFPVYLYASDNEWADEDLSRLVSQKHITADEAAVLQNVIDLDHGMDVTVIGRDEIKEAVRLITPQITALSTECCAVDDKGRFLATFSQDDEVSFNTKDNALYNASKEFILKLKNLPFEIIQAEEYL</sequence>